<proteinExistence type="predicted"/>
<dbReference type="Proteomes" id="UP001283361">
    <property type="component" value="Unassembled WGS sequence"/>
</dbReference>
<accession>A0AAE0ZTH2</accession>
<name>A0AAE0ZTH2_9GAST</name>
<evidence type="ECO:0000313" key="2">
    <source>
        <dbReference type="Proteomes" id="UP001283361"/>
    </source>
</evidence>
<organism evidence="1 2">
    <name type="scientific">Elysia crispata</name>
    <name type="common">lettuce slug</name>
    <dbReference type="NCBI Taxonomy" id="231223"/>
    <lineage>
        <taxon>Eukaryota</taxon>
        <taxon>Metazoa</taxon>
        <taxon>Spiralia</taxon>
        <taxon>Lophotrochozoa</taxon>
        <taxon>Mollusca</taxon>
        <taxon>Gastropoda</taxon>
        <taxon>Heterobranchia</taxon>
        <taxon>Euthyneura</taxon>
        <taxon>Panpulmonata</taxon>
        <taxon>Sacoglossa</taxon>
        <taxon>Placobranchoidea</taxon>
        <taxon>Plakobranchidae</taxon>
        <taxon>Elysia</taxon>
    </lineage>
</organism>
<reference evidence="1" key="1">
    <citation type="journal article" date="2023" name="G3 (Bethesda)">
        <title>A reference genome for the long-term kleptoplast-retaining sea slug Elysia crispata morphotype clarki.</title>
        <authorList>
            <person name="Eastman K.E."/>
            <person name="Pendleton A.L."/>
            <person name="Shaikh M.A."/>
            <person name="Suttiyut T."/>
            <person name="Ogas R."/>
            <person name="Tomko P."/>
            <person name="Gavelis G."/>
            <person name="Widhalm J.R."/>
            <person name="Wisecaver J.H."/>
        </authorList>
    </citation>
    <scope>NUCLEOTIDE SEQUENCE</scope>
    <source>
        <strain evidence="1">ECLA1</strain>
    </source>
</reference>
<protein>
    <submittedName>
        <fullName evidence="1">Uncharacterized protein</fullName>
    </submittedName>
</protein>
<evidence type="ECO:0000313" key="1">
    <source>
        <dbReference type="EMBL" id="KAK3775265.1"/>
    </source>
</evidence>
<dbReference type="EMBL" id="JAWDGP010003346">
    <property type="protein sequence ID" value="KAK3775265.1"/>
    <property type="molecule type" value="Genomic_DNA"/>
</dbReference>
<keyword evidence="2" id="KW-1185">Reference proteome</keyword>
<gene>
    <name evidence="1" type="ORF">RRG08_044941</name>
</gene>
<sequence>MPSVVGVYKYASSIRILQVNREVGIINPAFDMRIRKVSCSILVSWVGYRTKSLAGRCAVQWGTGQYGKALINTAQETSTPGQLIGLFLLLSNTFFLVVLADSFRSERLGSGPINFSGAMVGLVGIEREVAQQTPDRPASSDILMRSYTKSRSGSDSLAIVKD</sequence>
<comment type="caution">
    <text evidence="1">The sequence shown here is derived from an EMBL/GenBank/DDBJ whole genome shotgun (WGS) entry which is preliminary data.</text>
</comment>
<dbReference type="AlphaFoldDB" id="A0AAE0ZTH2"/>